<name>A0A8S3B7X8_9BILA</name>
<evidence type="ECO:0000313" key="2">
    <source>
        <dbReference type="EMBL" id="CAF4779942.1"/>
    </source>
</evidence>
<accession>A0A8S3B7X8</accession>
<evidence type="ECO:0000256" key="1">
    <source>
        <dbReference type="SAM" id="MobiDB-lite"/>
    </source>
</evidence>
<dbReference type="Proteomes" id="UP000681720">
    <property type="component" value="Unassembled WGS sequence"/>
</dbReference>
<dbReference type="EMBL" id="CAJOBJ010144991">
    <property type="protein sequence ID" value="CAF4779942.1"/>
    <property type="molecule type" value="Genomic_DNA"/>
</dbReference>
<reference evidence="2" key="1">
    <citation type="submission" date="2021-02" db="EMBL/GenBank/DDBJ databases">
        <authorList>
            <person name="Nowell W R."/>
        </authorList>
    </citation>
    <scope>NUCLEOTIDE SEQUENCE</scope>
</reference>
<proteinExistence type="predicted"/>
<gene>
    <name evidence="2" type="ORF">GIL414_LOCUS46296</name>
</gene>
<organism evidence="2 3">
    <name type="scientific">Rotaria magnacalcarata</name>
    <dbReference type="NCBI Taxonomy" id="392030"/>
    <lineage>
        <taxon>Eukaryota</taxon>
        <taxon>Metazoa</taxon>
        <taxon>Spiralia</taxon>
        <taxon>Gnathifera</taxon>
        <taxon>Rotifera</taxon>
        <taxon>Eurotatoria</taxon>
        <taxon>Bdelloidea</taxon>
        <taxon>Philodinida</taxon>
        <taxon>Philodinidae</taxon>
        <taxon>Rotaria</taxon>
    </lineage>
</organism>
<feature type="non-terminal residue" evidence="2">
    <location>
        <position position="25"/>
    </location>
</feature>
<protein>
    <submittedName>
        <fullName evidence="2">Uncharacterized protein</fullName>
    </submittedName>
</protein>
<comment type="caution">
    <text evidence="2">The sequence shown here is derived from an EMBL/GenBank/DDBJ whole genome shotgun (WGS) entry which is preliminary data.</text>
</comment>
<feature type="region of interest" description="Disordered" evidence="1">
    <location>
        <begin position="1"/>
        <end position="25"/>
    </location>
</feature>
<feature type="compositionally biased region" description="Polar residues" evidence="1">
    <location>
        <begin position="1"/>
        <end position="12"/>
    </location>
</feature>
<sequence length="25" mass="2551">MDASTLGDTIDSNPLMGPLSDVTSI</sequence>
<evidence type="ECO:0000313" key="3">
    <source>
        <dbReference type="Proteomes" id="UP000681720"/>
    </source>
</evidence>
<dbReference type="AlphaFoldDB" id="A0A8S3B7X8"/>